<dbReference type="SUPFAM" id="SSF160355">
    <property type="entry name" value="Bacterial polysaccharide co-polymerase-like"/>
    <property type="match status" value="1"/>
</dbReference>
<accession>E5BER3</accession>
<protein>
    <submittedName>
        <fullName evidence="1">Uncharacterized protein</fullName>
    </submittedName>
</protein>
<gene>
    <name evidence="1" type="ORF">FSBG_00091</name>
</gene>
<evidence type="ECO:0000313" key="2">
    <source>
        <dbReference type="Proteomes" id="UP000002975"/>
    </source>
</evidence>
<dbReference type="EMBL" id="GG657971">
    <property type="protein sequence ID" value="EFS20594.1"/>
    <property type="molecule type" value="Genomic_DNA"/>
</dbReference>
<reference evidence="1 2" key="1">
    <citation type="submission" date="2009-02" db="EMBL/GenBank/DDBJ databases">
        <title>The Genome Sequence of Fusobacterium sp. 3_1_5R.</title>
        <authorList>
            <consortium name="The Broad Institute Genome Sequencing Platform"/>
            <person name="Ward D."/>
            <person name="Young S.K."/>
            <person name="Kodira C.D."/>
            <person name="Zeng Q."/>
            <person name="Koehrsen M."/>
            <person name="Alvarado L."/>
            <person name="Berlin A."/>
            <person name="Borenstein D."/>
            <person name="Chen Z."/>
            <person name="Engels R."/>
            <person name="Freedman E."/>
            <person name="Gellesch M."/>
            <person name="Goldberg J."/>
            <person name="Griggs A."/>
            <person name="Gujja S."/>
            <person name="Heiman D."/>
            <person name="Hepburn T."/>
            <person name="Howarth C."/>
            <person name="Jen D."/>
            <person name="Larson L."/>
            <person name="Lewis B."/>
            <person name="Mehta T."/>
            <person name="Park D."/>
            <person name="Pearson M."/>
            <person name="Roberts A."/>
            <person name="Saif S."/>
            <person name="Shea T."/>
            <person name="Shenoy N."/>
            <person name="Sisk P."/>
            <person name="Stolte C."/>
            <person name="Sykes S."/>
            <person name="Walk T."/>
            <person name="White J."/>
            <person name="Yandava C."/>
            <person name="Allen-Vercoe E."/>
            <person name="Strauss J."/>
            <person name="Ambrose C."/>
            <person name="Lander E."/>
            <person name="Nusbaum C."/>
            <person name="Galagan J."/>
            <person name="Birren B."/>
        </authorList>
    </citation>
    <scope>NUCLEOTIDE SEQUENCE [LARGE SCALE GENOMIC DNA]</scope>
    <source>
        <strain evidence="1 2">3_1_5R</strain>
    </source>
</reference>
<name>E5BER3_9FUSO</name>
<dbReference type="HOGENOM" id="CLU_1978276_0_0_0"/>
<dbReference type="Proteomes" id="UP000002975">
    <property type="component" value="Unassembled WGS sequence"/>
</dbReference>
<dbReference type="BioCyc" id="FSP469605-HMP:GTSP-92-MONOMER"/>
<organism evidence="1 2">
    <name type="scientific">Fusobacterium gonidiaformans 3-1-5R</name>
    <dbReference type="NCBI Taxonomy" id="469605"/>
    <lineage>
        <taxon>Bacteria</taxon>
        <taxon>Fusobacteriati</taxon>
        <taxon>Fusobacteriota</taxon>
        <taxon>Fusobacteriia</taxon>
        <taxon>Fusobacteriales</taxon>
        <taxon>Fusobacteriaceae</taxon>
        <taxon>Fusobacterium</taxon>
    </lineage>
</organism>
<keyword evidence="2" id="KW-1185">Reference proteome</keyword>
<dbReference type="AlphaFoldDB" id="E5BER3"/>
<proteinExistence type="predicted"/>
<evidence type="ECO:0000313" key="1">
    <source>
        <dbReference type="EMBL" id="EFS20594.1"/>
    </source>
</evidence>
<sequence>MLVAMKEERDNMSVFTREDKLFVEYLKDYFAEEMKNGLISKIATFDDREYTFFFSELSTLKIIVMETEDDNGLSLHMGTNEDSSEYLTKFAEFMNTDKFKKLYKNLENYWFIQYRAEEYEDKYLNS</sequence>